<reference evidence="3" key="1">
    <citation type="submission" date="2021-02" db="EMBL/GenBank/DDBJ databases">
        <title>First Annotated Genome of the Yellow-green Alga Tribonema minus.</title>
        <authorList>
            <person name="Mahan K.M."/>
        </authorList>
    </citation>
    <scope>NUCLEOTIDE SEQUENCE</scope>
    <source>
        <strain evidence="3">UTEX B ZZ1240</strain>
    </source>
</reference>
<feature type="coiled-coil region" evidence="1">
    <location>
        <begin position="452"/>
        <end position="483"/>
    </location>
</feature>
<comment type="caution">
    <text evidence="3">The sequence shown here is derived from an EMBL/GenBank/DDBJ whole genome shotgun (WGS) entry which is preliminary data.</text>
</comment>
<dbReference type="InterPro" id="IPR038280">
    <property type="entry name" value="ResT/TelK_cat_sf"/>
</dbReference>
<feature type="compositionally biased region" description="Acidic residues" evidence="2">
    <location>
        <begin position="323"/>
        <end position="337"/>
    </location>
</feature>
<keyword evidence="1" id="KW-0175">Coiled coil</keyword>
<dbReference type="Proteomes" id="UP000664859">
    <property type="component" value="Unassembled WGS sequence"/>
</dbReference>
<evidence type="ECO:0000313" key="3">
    <source>
        <dbReference type="EMBL" id="KAG5184912.1"/>
    </source>
</evidence>
<feature type="compositionally biased region" description="Gly residues" evidence="2">
    <location>
        <begin position="353"/>
        <end position="362"/>
    </location>
</feature>
<feature type="compositionally biased region" description="Low complexity" evidence="2">
    <location>
        <begin position="371"/>
        <end position="385"/>
    </location>
</feature>
<organism evidence="3 4">
    <name type="scientific">Tribonema minus</name>
    <dbReference type="NCBI Taxonomy" id="303371"/>
    <lineage>
        <taxon>Eukaryota</taxon>
        <taxon>Sar</taxon>
        <taxon>Stramenopiles</taxon>
        <taxon>Ochrophyta</taxon>
        <taxon>PX clade</taxon>
        <taxon>Xanthophyceae</taxon>
        <taxon>Tribonematales</taxon>
        <taxon>Tribonemataceae</taxon>
        <taxon>Tribonema</taxon>
    </lineage>
</organism>
<accession>A0A835Z3D4</accession>
<name>A0A835Z3D4_9STRA</name>
<evidence type="ECO:0000313" key="4">
    <source>
        <dbReference type="Proteomes" id="UP000664859"/>
    </source>
</evidence>
<dbReference type="AlphaFoldDB" id="A0A835Z3D4"/>
<evidence type="ECO:0000256" key="1">
    <source>
        <dbReference type="SAM" id="Coils"/>
    </source>
</evidence>
<feature type="compositionally biased region" description="Low complexity" evidence="2">
    <location>
        <begin position="416"/>
        <end position="432"/>
    </location>
</feature>
<feature type="compositionally biased region" description="Acidic residues" evidence="2">
    <location>
        <begin position="391"/>
        <end position="413"/>
    </location>
</feature>
<feature type="region of interest" description="Disordered" evidence="2">
    <location>
        <begin position="323"/>
        <end position="434"/>
    </location>
</feature>
<dbReference type="Gene3D" id="1.10.443.30">
    <property type="entry name" value="Telomere resolvase"/>
    <property type="match status" value="1"/>
</dbReference>
<dbReference type="EMBL" id="JAFCMP010000146">
    <property type="protein sequence ID" value="KAG5184912.1"/>
    <property type="molecule type" value="Genomic_DNA"/>
</dbReference>
<proteinExistence type="predicted"/>
<sequence length="490" mass="51891">MAEEHVIAHMTALELDVSDKAAVHAALLAYVDERSRIYAAYQLLSEADRVAFKAQHGGFMCKRETYANIISSARKQLIAGGDRLHEHFTCPVLTAEVKAAYAALVKSWEAKGKYLHPAAEVREIWKWAGRVVKGEERCGIDILSVAIMIVTGARHMEIVCSKFEWVETGEYEVKHKLCRKGKTFAVNKRDGTTDVRVVDLLLASAADVMAAVQRVRASLGDDPKQVTLCKQRASNAIKSRKTGKSMYPLLAAVIDGYKAWFVGRNATLHLIRQMYDCMEIKDHGKPDTIAGTAERLGHRAPAYHCAQGYRLFGLKDGLSVDAEADAEGEGDAADEGGVDGATDGGADAANEGGVDGAAGGGTDAAVDEGGADASADGGTDAAADGGTDGTDGADEGGADGADEGGADGADEGGADGADATAYSGGGAAAAAGDSDDTENALIANIIHYGNKAERYKRKAERSRRHLKRLLEVDEQKLEAKRARLSKYMSR</sequence>
<protein>
    <submittedName>
        <fullName evidence="3">Uncharacterized protein</fullName>
    </submittedName>
</protein>
<keyword evidence="4" id="KW-1185">Reference proteome</keyword>
<gene>
    <name evidence="3" type="ORF">JKP88DRAFT_244513</name>
</gene>
<evidence type="ECO:0000256" key="2">
    <source>
        <dbReference type="SAM" id="MobiDB-lite"/>
    </source>
</evidence>